<evidence type="ECO:0000256" key="5">
    <source>
        <dbReference type="ARBA" id="ARBA00022807"/>
    </source>
</evidence>
<evidence type="ECO:0000256" key="3">
    <source>
        <dbReference type="ARBA" id="ARBA00022729"/>
    </source>
</evidence>
<dbReference type="PROSITE" id="PS00139">
    <property type="entry name" value="THIOL_PROTEASE_CYS"/>
    <property type="match status" value="1"/>
</dbReference>
<dbReference type="Gramene" id="rna-gnl|WGS:JABURB|Cocit.L3897.1">
    <property type="protein sequence ID" value="cds-KAF7846704.1"/>
    <property type="gene ID" value="gene-BT93_L3897"/>
</dbReference>
<accession>A0A8T0CHL7</accession>
<dbReference type="InterPro" id="IPR000668">
    <property type="entry name" value="Peptidase_C1A_C"/>
</dbReference>
<dbReference type="Gene3D" id="3.90.70.10">
    <property type="entry name" value="Cysteine proteinases"/>
    <property type="match status" value="1"/>
</dbReference>
<dbReference type="Pfam" id="PF00112">
    <property type="entry name" value="Peptidase_C1"/>
    <property type="match status" value="1"/>
</dbReference>
<dbReference type="OrthoDB" id="1433735at2759"/>
<dbReference type="InterPro" id="IPR025660">
    <property type="entry name" value="Pept_his_AS"/>
</dbReference>
<organism evidence="10 11">
    <name type="scientific">Corymbia citriodora subsp. variegata</name>
    <dbReference type="NCBI Taxonomy" id="360336"/>
    <lineage>
        <taxon>Eukaryota</taxon>
        <taxon>Viridiplantae</taxon>
        <taxon>Streptophyta</taxon>
        <taxon>Embryophyta</taxon>
        <taxon>Tracheophyta</taxon>
        <taxon>Spermatophyta</taxon>
        <taxon>Magnoliopsida</taxon>
        <taxon>eudicotyledons</taxon>
        <taxon>Gunneridae</taxon>
        <taxon>Pentapetalae</taxon>
        <taxon>rosids</taxon>
        <taxon>malvids</taxon>
        <taxon>Myrtales</taxon>
        <taxon>Myrtaceae</taxon>
        <taxon>Myrtoideae</taxon>
        <taxon>Eucalypteae</taxon>
        <taxon>Corymbia</taxon>
    </lineage>
</organism>
<evidence type="ECO:0000313" key="11">
    <source>
        <dbReference type="Proteomes" id="UP000806378"/>
    </source>
</evidence>
<dbReference type="InterPro" id="IPR025661">
    <property type="entry name" value="Pept_asp_AS"/>
</dbReference>
<dbReference type="Proteomes" id="UP000806378">
    <property type="component" value="Unassembled WGS sequence"/>
</dbReference>
<dbReference type="EMBL" id="MU092091">
    <property type="protein sequence ID" value="KAF7846704.1"/>
    <property type="molecule type" value="Genomic_DNA"/>
</dbReference>
<protein>
    <submittedName>
        <fullName evidence="10">Uncharacterized protein</fullName>
    </submittedName>
</protein>
<dbReference type="InterPro" id="IPR013128">
    <property type="entry name" value="Peptidase_C1A"/>
</dbReference>
<dbReference type="InterPro" id="IPR013201">
    <property type="entry name" value="Prot_inhib_I29"/>
</dbReference>
<feature type="signal peptide" evidence="7">
    <location>
        <begin position="1"/>
        <end position="27"/>
    </location>
</feature>
<dbReference type="GO" id="GO:0008234">
    <property type="term" value="F:cysteine-type peptidase activity"/>
    <property type="evidence" value="ECO:0007669"/>
    <property type="project" value="UniProtKB-KW"/>
</dbReference>
<evidence type="ECO:0000256" key="4">
    <source>
        <dbReference type="ARBA" id="ARBA00022801"/>
    </source>
</evidence>
<evidence type="ECO:0000313" key="10">
    <source>
        <dbReference type="EMBL" id="KAF7846704.1"/>
    </source>
</evidence>
<dbReference type="Pfam" id="PF08246">
    <property type="entry name" value="Inhibitor_I29"/>
    <property type="match status" value="1"/>
</dbReference>
<name>A0A8T0CHL7_CORYI</name>
<evidence type="ECO:0000256" key="6">
    <source>
        <dbReference type="ARBA" id="ARBA00023157"/>
    </source>
</evidence>
<keyword evidence="6" id="KW-1015">Disulfide bond</keyword>
<dbReference type="AlphaFoldDB" id="A0A8T0CHL7"/>
<evidence type="ECO:0000256" key="7">
    <source>
        <dbReference type="SAM" id="SignalP"/>
    </source>
</evidence>
<evidence type="ECO:0000259" key="8">
    <source>
        <dbReference type="SMART" id="SM00645"/>
    </source>
</evidence>
<keyword evidence="4" id="KW-0378">Hydrolase</keyword>
<dbReference type="GO" id="GO:0006508">
    <property type="term" value="P:proteolysis"/>
    <property type="evidence" value="ECO:0007669"/>
    <property type="project" value="UniProtKB-KW"/>
</dbReference>
<dbReference type="PROSITE" id="PS00640">
    <property type="entry name" value="THIOL_PROTEASE_ASN"/>
    <property type="match status" value="1"/>
</dbReference>
<keyword evidence="3 7" id="KW-0732">Signal</keyword>
<proteinExistence type="inferred from homology"/>
<feature type="domain" description="Cathepsin propeptide inhibitor" evidence="9">
    <location>
        <begin position="37"/>
        <end position="95"/>
    </location>
</feature>
<dbReference type="InterPro" id="IPR039417">
    <property type="entry name" value="Peptidase_C1A_papain-like"/>
</dbReference>
<dbReference type="InterPro" id="IPR038765">
    <property type="entry name" value="Papain-like_cys_pep_sf"/>
</dbReference>
<comment type="caution">
    <text evidence="10">The sequence shown here is derived from an EMBL/GenBank/DDBJ whole genome shotgun (WGS) entry which is preliminary data.</text>
</comment>
<keyword evidence="5" id="KW-0788">Thiol protease</keyword>
<dbReference type="PRINTS" id="PR00705">
    <property type="entry name" value="PAPAIN"/>
</dbReference>
<comment type="similarity">
    <text evidence="1">Belongs to the peptidase C1 family.</text>
</comment>
<feature type="chain" id="PRO_5035802749" evidence="7">
    <location>
        <begin position="28"/>
        <end position="349"/>
    </location>
</feature>
<dbReference type="FunFam" id="3.90.70.10:FF:000067">
    <property type="entry name" value="Senescence-specific cysteine protease"/>
    <property type="match status" value="1"/>
</dbReference>
<dbReference type="CDD" id="cd02248">
    <property type="entry name" value="Peptidase_C1A"/>
    <property type="match status" value="1"/>
</dbReference>
<evidence type="ECO:0000259" key="9">
    <source>
        <dbReference type="SMART" id="SM00848"/>
    </source>
</evidence>
<dbReference type="PANTHER" id="PTHR12411">
    <property type="entry name" value="CYSTEINE PROTEASE FAMILY C1-RELATED"/>
    <property type="match status" value="1"/>
</dbReference>
<dbReference type="SMART" id="SM00848">
    <property type="entry name" value="Inhibitor_I29"/>
    <property type="match status" value="1"/>
</dbReference>
<evidence type="ECO:0000256" key="2">
    <source>
        <dbReference type="ARBA" id="ARBA00022670"/>
    </source>
</evidence>
<keyword evidence="2" id="KW-0645">Protease</keyword>
<sequence>MALWLEWQIKVYVLMVLLCVGAWTSAATPPNSTLAVFERWMARHGRIYMDNLEKAKRYEIFLKKLRFIEDFNSKAANRSYTVGLNQFSDLTTEEFRARYNGFRPTPRSLNSSAATTFNYQNVTQAQDSINSIPDSISWVDKGLVGSIKQQGLCGSCWAFSTIATVETLLAIKGGRMVDLSEQQLIDCNTDNGGCKSGSEIEAFRYMERAGIASEEKYPYKGVKGECNGRATFFPEATIQGYYAIPVSEHYIEMAVAAQPVTAGVDSDTDEFRNYKGGIFTGPCGQNTDHSVAIVGYGRSNSEHLDYWLIKNSWSEDWGEKGYMRIQRRSGIREGVCGINLETAYAIMYY</sequence>
<keyword evidence="11" id="KW-1185">Reference proteome</keyword>
<reference evidence="10" key="1">
    <citation type="submission" date="2020-05" db="EMBL/GenBank/DDBJ databases">
        <title>WGS assembly of Corymbia citriodora subspecies variegata.</title>
        <authorList>
            <person name="Barry K."/>
            <person name="Hundley H."/>
            <person name="Shu S."/>
            <person name="Jenkins J."/>
            <person name="Grimwood J."/>
            <person name="Baten A."/>
        </authorList>
    </citation>
    <scope>NUCLEOTIDE SEQUENCE</scope>
    <source>
        <strain evidence="10">CV2-018</strain>
    </source>
</reference>
<evidence type="ECO:0000256" key="1">
    <source>
        <dbReference type="ARBA" id="ARBA00008455"/>
    </source>
</evidence>
<dbReference type="PROSITE" id="PS00639">
    <property type="entry name" value="THIOL_PROTEASE_HIS"/>
    <property type="match status" value="1"/>
</dbReference>
<gene>
    <name evidence="10" type="ORF">BT93_L3897</name>
</gene>
<dbReference type="SUPFAM" id="SSF54001">
    <property type="entry name" value="Cysteine proteinases"/>
    <property type="match status" value="1"/>
</dbReference>
<dbReference type="SMART" id="SM00645">
    <property type="entry name" value="Pept_C1"/>
    <property type="match status" value="1"/>
</dbReference>
<dbReference type="InterPro" id="IPR000169">
    <property type="entry name" value="Pept_cys_AS"/>
</dbReference>
<feature type="domain" description="Peptidase C1A papain C-terminal" evidence="8">
    <location>
        <begin position="132"/>
        <end position="346"/>
    </location>
</feature>